<feature type="transmembrane region" description="Helical" evidence="2">
    <location>
        <begin position="141"/>
        <end position="162"/>
    </location>
</feature>
<dbReference type="EMBL" id="JAFJMO010000008">
    <property type="protein sequence ID" value="KAJ8268807.1"/>
    <property type="molecule type" value="Genomic_DNA"/>
</dbReference>
<feature type="coiled-coil region" evidence="1">
    <location>
        <begin position="167"/>
        <end position="215"/>
    </location>
</feature>
<reference evidence="3" key="1">
    <citation type="journal article" date="2023" name="Science">
        <title>Genome structures resolve the early diversification of teleost fishes.</title>
        <authorList>
            <person name="Parey E."/>
            <person name="Louis A."/>
            <person name="Montfort J."/>
            <person name="Bouchez O."/>
            <person name="Roques C."/>
            <person name="Iampietro C."/>
            <person name="Lluch J."/>
            <person name="Castinel A."/>
            <person name="Donnadieu C."/>
            <person name="Desvignes T."/>
            <person name="Floi Bucao C."/>
            <person name="Jouanno E."/>
            <person name="Wen M."/>
            <person name="Mejri S."/>
            <person name="Dirks R."/>
            <person name="Jansen H."/>
            <person name="Henkel C."/>
            <person name="Chen W.J."/>
            <person name="Zahm M."/>
            <person name="Cabau C."/>
            <person name="Klopp C."/>
            <person name="Thompson A.W."/>
            <person name="Robinson-Rechavi M."/>
            <person name="Braasch I."/>
            <person name="Lecointre G."/>
            <person name="Bobe J."/>
            <person name="Postlethwait J.H."/>
            <person name="Berthelot C."/>
            <person name="Roest Crollius H."/>
            <person name="Guiguen Y."/>
        </authorList>
    </citation>
    <scope>NUCLEOTIDE SEQUENCE</scope>
    <source>
        <strain evidence="3">Concon-B</strain>
    </source>
</reference>
<keyword evidence="2" id="KW-0812">Transmembrane</keyword>
<evidence type="ECO:0000313" key="4">
    <source>
        <dbReference type="Proteomes" id="UP001152803"/>
    </source>
</evidence>
<protein>
    <submittedName>
        <fullName evidence="3">Uncharacterized protein</fullName>
    </submittedName>
</protein>
<keyword evidence="1" id="KW-0175">Coiled coil</keyword>
<comment type="caution">
    <text evidence="3">The sequence shown here is derived from an EMBL/GenBank/DDBJ whole genome shotgun (WGS) entry which is preliminary data.</text>
</comment>
<evidence type="ECO:0000256" key="2">
    <source>
        <dbReference type="SAM" id="Phobius"/>
    </source>
</evidence>
<evidence type="ECO:0000256" key="1">
    <source>
        <dbReference type="SAM" id="Coils"/>
    </source>
</evidence>
<name>A0A9Q1DFI0_CONCO</name>
<keyword evidence="2" id="KW-0472">Membrane</keyword>
<accession>A0A9Q1DFI0</accession>
<dbReference type="AlphaFoldDB" id="A0A9Q1DFI0"/>
<dbReference type="OrthoDB" id="10260387at2759"/>
<evidence type="ECO:0000313" key="3">
    <source>
        <dbReference type="EMBL" id="KAJ8268807.1"/>
    </source>
</evidence>
<organism evidence="3 4">
    <name type="scientific">Conger conger</name>
    <name type="common">Conger eel</name>
    <name type="synonym">Muraena conger</name>
    <dbReference type="NCBI Taxonomy" id="82655"/>
    <lineage>
        <taxon>Eukaryota</taxon>
        <taxon>Metazoa</taxon>
        <taxon>Chordata</taxon>
        <taxon>Craniata</taxon>
        <taxon>Vertebrata</taxon>
        <taxon>Euteleostomi</taxon>
        <taxon>Actinopterygii</taxon>
        <taxon>Neopterygii</taxon>
        <taxon>Teleostei</taxon>
        <taxon>Anguilliformes</taxon>
        <taxon>Congridae</taxon>
        <taxon>Conger</taxon>
    </lineage>
</organism>
<keyword evidence="2" id="KW-1133">Transmembrane helix</keyword>
<proteinExistence type="predicted"/>
<gene>
    <name evidence="3" type="ORF">COCON_G00114140</name>
</gene>
<sequence>MWREQDFIWAVIPQLKNGIEHFKTVATILLAYDESKKEVLQKVIVQAKQSLGQAESAASGQLSQVDALTQSLTVRKGELDRQQMNKVKELENLKSESQYIADCIETFSTALNNARRARDSAQGTLRHLENKQRESQAVRDAGIGIMFIPIIGTIIGAVMVGVSQKELDDAQWSLRTAEQELQKSEASAQNYYRMLEEKKRQRTQKKDEIAQCSRTIEQIKQSLAQVYTQRTNIARAQEKLRNAVNMLGTLAGRASVAKTLTQRVICLPPVVNTLGEIIELMLQMQGDRRYELLSDPKVKAVILSLQEIYKKLSAIKDLQTLNEIQFY</sequence>
<keyword evidence="4" id="KW-1185">Reference proteome</keyword>
<dbReference type="Proteomes" id="UP001152803">
    <property type="component" value="Unassembled WGS sequence"/>
</dbReference>